<proteinExistence type="predicted"/>
<gene>
    <name evidence="3" type="ORF">F511_26716</name>
</gene>
<organism evidence="3 4">
    <name type="scientific">Dorcoceras hygrometricum</name>
    <dbReference type="NCBI Taxonomy" id="472368"/>
    <lineage>
        <taxon>Eukaryota</taxon>
        <taxon>Viridiplantae</taxon>
        <taxon>Streptophyta</taxon>
        <taxon>Embryophyta</taxon>
        <taxon>Tracheophyta</taxon>
        <taxon>Spermatophyta</taxon>
        <taxon>Magnoliopsida</taxon>
        <taxon>eudicotyledons</taxon>
        <taxon>Gunneridae</taxon>
        <taxon>Pentapetalae</taxon>
        <taxon>asterids</taxon>
        <taxon>lamiids</taxon>
        <taxon>Lamiales</taxon>
        <taxon>Gesneriaceae</taxon>
        <taxon>Didymocarpoideae</taxon>
        <taxon>Trichosporeae</taxon>
        <taxon>Loxocarpinae</taxon>
        <taxon>Dorcoceras</taxon>
    </lineage>
</organism>
<dbReference type="AlphaFoldDB" id="A0A2Z7CF83"/>
<feature type="compositionally biased region" description="Polar residues" evidence="1">
    <location>
        <begin position="53"/>
        <end position="63"/>
    </location>
</feature>
<feature type="domain" description="Myb-like" evidence="2">
    <location>
        <begin position="254"/>
        <end position="322"/>
    </location>
</feature>
<accession>A0A2Z7CF83</accession>
<feature type="region of interest" description="Disordered" evidence="1">
    <location>
        <begin position="1"/>
        <end position="106"/>
    </location>
</feature>
<dbReference type="EMBL" id="KQ996029">
    <property type="protein sequence ID" value="KZV45690.1"/>
    <property type="molecule type" value="Genomic_DNA"/>
</dbReference>
<keyword evidence="4" id="KW-1185">Reference proteome</keyword>
<feature type="compositionally biased region" description="Basic residues" evidence="1">
    <location>
        <begin position="22"/>
        <end position="31"/>
    </location>
</feature>
<dbReference type="InterPro" id="IPR009057">
    <property type="entry name" value="Homeodomain-like_sf"/>
</dbReference>
<evidence type="ECO:0000313" key="3">
    <source>
        <dbReference type="EMBL" id="KZV45690.1"/>
    </source>
</evidence>
<feature type="domain" description="Myb-like" evidence="2">
    <location>
        <begin position="211"/>
        <end position="253"/>
    </location>
</feature>
<dbReference type="Proteomes" id="UP000250235">
    <property type="component" value="Unassembled WGS sequence"/>
</dbReference>
<dbReference type="SMART" id="SM00717">
    <property type="entry name" value="SANT"/>
    <property type="match status" value="3"/>
</dbReference>
<evidence type="ECO:0000313" key="4">
    <source>
        <dbReference type="Proteomes" id="UP000250235"/>
    </source>
</evidence>
<dbReference type="InterPro" id="IPR001005">
    <property type="entry name" value="SANT/Myb"/>
</dbReference>
<dbReference type="SUPFAM" id="SSF46689">
    <property type="entry name" value="Homeodomain-like"/>
    <property type="match status" value="2"/>
</dbReference>
<evidence type="ECO:0000259" key="2">
    <source>
        <dbReference type="PROSITE" id="PS50090"/>
    </source>
</evidence>
<dbReference type="OrthoDB" id="39591at2759"/>
<reference evidence="3 4" key="1">
    <citation type="journal article" date="2015" name="Proc. Natl. Acad. Sci. U.S.A.">
        <title>The resurrection genome of Boea hygrometrica: A blueprint for survival of dehydration.</title>
        <authorList>
            <person name="Xiao L."/>
            <person name="Yang G."/>
            <person name="Zhang L."/>
            <person name="Yang X."/>
            <person name="Zhao S."/>
            <person name="Ji Z."/>
            <person name="Zhou Q."/>
            <person name="Hu M."/>
            <person name="Wang Y."/>
            <person name="Chen M."/>
            <person name="Xu Y."/>
            <person name="Jin H."/>
            <person name="Xiao X."/>
            <person name="Hu G."/>
            <person name="Bao F."/>
            <person name="Hu Y."/>
            <person name="Wan P."/>
            <person name="Li L."/>
            <person name="Deng X."/>
            <person name="Kuang T."/>
            <person name="Xiang C."/>
            <person name="Zhu J.K."/>
            <person name="Oliver M.J."/>
            <person name="He Y."/>
        </authorList>
    </citation>
    <scope>NUCLEOTIDE SEQUENCE [LARGE SCALE GENOMIC DNA]</scope>
    <source>
        <strain evidence="4">cv. XS01</strain>
    </source>
</reference>
<feature type="domain" description="Myb-like" evidence="2">
    <location>
        <begin position="324"/>
        <end position="377"/>
    </location>
</feature>
<dbReference type="Pfam" id="PF13921">
    <property type="entry name" value="Myb_DNA-bind_6"/>
    <property type="match status" value="1"/>
</dbReference>
<protein>
    <recommendedName>
        <fullName evidence="2">Myb-like domain-containing protein</fullName>
    </recommendedName>
</protein>
<name>A0A2Z7CF83_9LAMI</name>
<dbReference type="PANTHER" id="PTHR47430:SF4">
    <property type="entry name" value="GB|AAC33480.1"/>
    <property type="match status" value="1"/>
</dbReference>
<sequence>MKSKNREGHLNDIEGSVTEKVKGKKRKRGRTNTKDDYCIESQGNRAEAVGSKNDGSGENMTMESDSKSEKMYGSTTEGLTGDFSKNVKRKKKKAAEDPTPSKSRKKVSFSGHVEVFPLSDDSKTKEIYDEENLVQGKRFTPEENEIVKEAVYRFIRDHNLGEDGLDMVLNCKSHSKLRGCWKEIGAAIPYRPYKAVYYRAQIIFRRSASRKWTQEEYDMVLQYQELHGNDWKALAEELGKHSWHVKYAWRRIKLRNMNKGQWSQKECQTLFDLVNFDLQQKLSEEKRSKHGMLRDNICWTAISDKLTTRAQPNCCMKWYRQLTSPMVAEGLWADTDDYRMLQKLYRMDAGCMEDVDWDTLLDHRSGDLCRKRWNQMVLHIGKYGTKPFSEQVDVLAQRYCPDLLEAREIWHNKPRVP</sequence>
<dbReference type="PANTHER" id="PTHR47430">
    <property type="entry name" value="GB|AAC33480.1"/>
    <property type="match status" value="1"/>
</dbReference>
<dbReference type="CDD" id="cd00167">
    <property type="entry name" value="SANT"/>
    <property type="match status" value="1"/>
</dbReference>
<dbReference type="PROSITE" id="PS50090">
    <property type="entry name" value="MYB_LIKE"/>
    <property type="match status" value="3"/>
</dbReference>
<dbReference type="Gene3D" id="1.10.10.60">
    <property type="entry name" value="Homeodomain-like"/>
    <property type="match status" value="2"/>
</dbReference>
<feature type="compositionally biased region" description="Basic and acidic residues" evidence="1">
    <location>
        <begin position="1"/>
        <end position="21"/>
    </location>
</feature>
<evidence type="ECO:0000256" key="1">
    <source>
        <dbReference type="SAM" id="MobiDB-lite"/>
    </source>
</evidence>